<dbReference type="InterPro" id="IPR025857">
    <property type="entry name" value="MacB_PCD"/>
</dbReference>
<accession>A0A7X5XWW9</accession>
<dbReference type="PANTHER" id="PTHR30572:SF15">
    <property type="entry name" value="ABC TRANSPORTER PERMEASE"/>
    <property type="match status" value="1"/>
</dbReference>
<keyword evidence="10" id="KW-1185">Reference proteome</keyword>
<evidence type="ECO:0000256" key="4">
    <source>
        <dbReference type="ARBA" id="ARBA00022989"/>
    </source>
</evidence>
<keyword evidence="4 6" id="KW-1133">Transmembrane helix</keyword>
<dbReference type="Proteomes" id="UP000531251">
    <property type="component" value="Unassembled WGS sequence"/>
</dbReference>
<dbReference type="GO" id="GO:0022857">
    <property type="term" value="F:transmembrane transporter activity"/>
    <property type="evidence" value="ECO:0007669"/>
    <property type="project" value="TreeGrafter"/>
</dbReference>
<dbReference type="InterPro" id="IPR050250">
    <property type="entry name" value="Macrolide_Exporter_MacB"/>
</dbReference>
<name>A0A7X5XWW9_9SPHN</name>
<keyword evidence="2" id="KW-1003">Cell membrane</keyword>
<protein>
    <submittedName>
        <fullName evidence="9">Putative ABC transport system permease protein</fullName>
    </submittedName>
</protein>
<dbReference type="EMBL" id="JAATJB010000001">
    <property type="protein sequence ID" value="NJB95750.1"/>
    <property type="molecule type" value="Genomic_DNA"/>
</dbReference>
<feature type="transmembrane region" description="Helical" evidence="6">
    <location>
        <begin position="360"/>
        <end position="380"/>
    </location>
</feature>
<reference evidence="9 10" key="1">
    <citation type="submission" date="2020-03" db="EMBL/GenBank/DDBJ databases">
        <title>Genomic Encyclopedia of Type Strains, Phase IV (KMG-IV): sequencing the most valuable type-strain genomes for metagenomic binning, comparative biology and taxonomic classification.</title>
        <authorList>
            <person name="Goeker M."/>
        </authorList>
    </citation>
    <scope>NUCLEOTIDE SEQUENCE [LARGE SCALE GENOMIC DNA]</scope>
    <source>
        <strain evidence="9 10">DSM 7225</strain>
    </source>
</reference>
<dbReference type="RefSeq" id="WP_125974587.1">
    <property type="nucleotide sequence ID" value="NZ_BAAADY010000022.1"/>
</dbReference>
<evidence type="ECO:0000313" key="10">
    <source>
        <dbReference type="Proteomes" id="UP000531251"/>
    </source>
</evidence>
<organism evidence="9 10">
    <name type="scientific">Sphingomonas trueperi</name>
    <dbReference type="NCBI Taxonomy" id="53317"/>
    <lineage>
        <taxon>Bacteria</taxon>
        <taxon>Pseudomonadati</taxon>
        <taxon>Pseudomonadota</taxon>
        <taxon>Alphaproteobacteria</taxon>
        <taxon>Sphingomonadales</taxon>
        <taxon>Sphingomonadaceae</taxon>
        <taxon>Sphingomonas</taxon>
    </lineage>
</organism>
<evidence type="ECO:0000256" key="6">
    <source>
        <dbReference type="SAM" id="Phobius"/>
    </source>
</evidence>
<keyword evidence="3 6" id="KW-0812">Transmembrane</keyword>
<evidence type="ECO:0000259" key="7">
    <source>
        <dbReference type="Pfam" id="PF02687"/>
    </source>
</evidence>
<evidence type="ECO:0000256" key="1">
    <source>
        <dbReference type="ARBA" id="ARBA00004651"/>
    </source>
</evidence>
<dbReference type="GO" id="GO:0005886">
    <property type="term" value="C:plasma membrane"/>
    <property type="evidence" value="ECO:0007669"/>
    <property type="project" value="UniProtKB-SubCell"/>
</dbReference>
<feature type="domain" description="ABC3 transporter permease C-terminal" evidence="7">
    <location>
        <begin position="269"/>
        <end position="386"/>
    </location>
</feature>
<evidence type="ECO:0000256" key="3">
    <source>
        <dbReference type="ARBA" id="ARBA00022692"/>
    </source>
</evidence>
<feature type="transmembrane region" description="Helical" evidence="6">
    <location>
        <begin position="305"/>
        <end position="334"/>
    </location>
</feature>
<keyword evidence="5 6" id="KW-0472">Membrane</keyword>
<evidence type="ECO:0000259" key="8">
    <source>
        <dbReference type="Pfam" id="PF12704"/>
    </source>
</evidence>
<dbReference type="AlphaFoldDB" id="A0A7X5XWW9"/>
<dbReference type="PANTHER" id="PTHR30572">
    <property type="entry name" value="MEMBRANE COMPONENT OF TRANSPORTER-RELATED"/>
    <property type="match status" value="1"/>
</dbReference>
<evidence type="ECO:0000256" key="5">
    <source>
        <dbReference type="ARBA" id="ARBA00023136"/>
    </source>
</evidence>
<evidence type="ECO:0000313" key="9">
    <source>
        <dbReference type="EMBL" id="NJB95750.1"/>
    </source>
</evidence>
<comment type="caution">
    <text evidence="9">The sequence shown here is derived from an EMBL/GenBank/DDBJ whole genome shotgun (WGS) entry which is preliminary data.</text>
</comment>
<sequence>MFSHVRQVGAVARIALLGLPSRARMSLAAIFGIALATLVLLGFLAMASGFRSTVAGAGSDQAAIILAEGSPSEFASAIDINRLAQLQNAPGIAHGPGGPLISPENFATISAVDDQGTEANLSLRGMATQGLAVRPLARLAAGRMFAPGSNELVVGASLAARYRDLKLGRSIRLAGMAWKVVGIFDAGGSAAESEVWADRTLVAQFFGSSGAVQSVRVRLANAGALLPLQRYLAAESASKLTARSEKDYFAVQARNMGKLILFIGWPLGIAMAIGALAGALNTMFTSVSARSEEIRTLRILGYRGLPVFLSTMAEAIVLVLIGCAAAISLSLAFLNGRSASTIGGNLSQVMFRFDLGVSDILQSVVVALVVAILGGALPAWRAARRPLAAAPGA</sequence>
<feature type="transmembrane region" description="Helical" evidence="6">
    <location>
        <begin position="259"/>
        <end position="284"/>
    </location>
</feature>
<dbReference type="Pfam" id="PF12704">
    <property type="entry name" value="MacB_PCD"/>
    <property type="match status" value="1"/>
</dbReference>
<evidence type="ECO:0000256" key="2">
    <source>
        <dbReference type="ARBA" id="ARBA00022475"/>
    </source>
</evidence>
<dbReference type="Pfam" id="PF02687">
    <property type="entry name" value="FtsX"/>
    <property type="match status" value="1"/>
</dbReference>
<comment type="subcellular location">
    <subcellularLocation>
        <location evidence="1">Cell membrane</location>
        <topology evidence="1">Multi-pass membrane protein</topology>
    </subcellularLocation>
</comment>
<feature type="domain" description="MacB-like periplasmic core" evidence="8">
    <location>
        <begin position="26"/>
        <end position="222"/>
    </location>
</feature>
<proteinExistence type="predicted"/>
<dbReference type="InterPro" id="IPR003838">
    <property type="entry name" value="ABC3_permease_C"/>
</dbReference>
<gene>
    <name evidence="9" type="ORF">GGR89_000042</name>
</gene>